<dbReference type="InterPro" id="IPR003660">
    <property type="entry name" value="HAMP_dom"/>
</dbReference>
<protein>
    <submittedName>
        <fullName evidence="11">Methyl-accepting chemotaxis protein</fullName>
    </submittedName>
</protein>
<feature type="region of interest" description="Disordered" evidence="6">
    <location>
        <begin position="452"/>
        <end position="487"/>
    </location>
</feature>
<keyword evidence="2" id="KW-1003">Cell membrane</keyword>
<evidence type="ECO:0000259" key="8">
    <source>
        <dbReference type="PROSITE" id="PS50111"/>
    </source>
</evidence>
<dbReference type="GO" id="GO:0006935">
    <property type="term" value="P:chemotaxis"/>
    <property type="evidence" value="ECO:0007669"/>
    <property type="project" value="InterPro"/>
</dbReference>
<feature type="compositionally biased region" description="Low complexity" evidence="6">
    <location>
        <begin position="457"/>
        <end position="469"/>
    </location>
</feature>
<keyword evidence="7" id="KW-0472">Membrane</keyword>
<evidence type="ECO:0000256" key="4">
    <source>
        <dbReference type="ARBA" id="ARBA00029447"/>
    </source>
</evidence>
<feature type="transmembrane region" description="Helical" evidence="7">
    <location>
        <begin position="147"/>
        <end position="167"/>
    </location>
</feature>
<evidence type="ECO:0000256" key="7">
    <source>
        <dbReference type="SAM" id="Phobius"/>
    </source>
</evidence>
<evidence type="ECO:0000256" key="1">
    <source>
        <dbReference type="ARBA" id="ARBA00004429"/>
    </source>
</evidence>
<dbReference type="PROSITE" id="PS50192">
    <property type="entry name" value="T_SNARE"/>
    <property type="match status" value="1"/>
</dbReference>
<dbReference type="PRINTS" id="PR00260">
    <property type="entry name" value="CHEMTRNSDUCR"/>
</dbReference>
<dbReference type="InterPro" id="IPR000727">
    <property type="entry name" value="T_SNARE_dom"/>
</dbReference>
<dbReference type="Gene3D" id="1.10.287.950">
    <property type="entry name" value="Methyl-accepting chemotaxis protein"/>
    <property type="match status" value="1"/>
</dbReference>
<dbReference type="GO" id="GO:0004888">
    <property type="term" value="F:transmembrane signaling receptor activity"/>
    <property type="evidence" value="ECO:0007669"/>
    <property type="project" value="InterPro"/>
</dbReference>
<dbReference type="RefSeq" id="WP_184437701.1">
    <property type="nucleotide sequence ID" value="NZ_JACIGI010000047.1"/>
</dbReference>
<keyword evidence="3 5" id="KW-0807">Transducer</keyword>
<organism evidence="11 12">
    <name type="scientific">Roseospira goensis</name>
    <dbReference type="NCBI Taxonomy" id="391922"/>
    <lineage>
        <taxon>Bacteria</taxon>
        <taxon>Pseudomonadati</taxon>
        <taxon>Pseudomonadota</taxon>
        <taxon>Alphaproteobacteria</taxon>
        <taxon>Rhodospirillales</taxon>
        <taxon>Rhodospirillaceae</taxon>
        <taxon>Roseospira</taxon>
    </lineage>
</organism>
<feature type="domain" description="Methyl-accepting transducer" evidence="8">
    <location>
        <begin position="262"/>
        <end position="484"/>
    </location>
</feature>
<evidence type="ECO:0000259" key="9">
    <source>
        <dbReference type="PROSITE" id="PS50192"/>
    </source>
</evidence>
<dbReference type="SMART" id="SM00283">
    <property type="entry name" value="MA"/>
    <property type="match status" value="1"/>
</dbReference>
<evidence type="ECO:0000256" key="2">
    <source>
        <dbReference type="ARBA" id="ARBA00022519"/>
    </source>
</evidence>
<keyword evidence="12" id="KW-1185">Reference proteome</keyword>
<evidence type="ECO:0000313" key="11">
    <source>
        <dbReference type="EMBL" id="MBB4287694.1"/>
    </source>
</evidence>
<dbReference type="InterPro" id="IPR004090">
    <property type="entry name" value="Chemotax_Me-accpt_rcpt"/>
</dbReference>
<dbReference type="Pfam" id="PF00672">
    <property type="entry name" value="HAMP"/>
    <property type="match status" value="1"/>
</dbReference>
<dbReference type="SUPFAM" id="SSF158472">
    <property type="entry name" value="HAMP domain-like"/>
    <property type="match status" value="1"/>
</dbReference>
<reference evidence="11 12" key="1">
    <citation type="submission" date="2020-08" db="EMBL/GenBank/DDBJ databases">
        <title>Genome sequencing of Purple Non-Sulfur Bacteria from various extreme environments.</title>
        <authorList>
            <person name="Mayer M."/>
        </authorList>
    </citation>
    <scope>NUCLEOTIDE SEQUENCE [LARGE SCALE GENOMIC DNA]</scope>
    <source>
        <strain evidence="11 12">JA135</strain>
    </source>
</reference>
<dbReference type="Gene3D" id="6.10.340.10">
    <property type="match status" value="1"/>
</dbReference>
<accession>A0A7W6S3Y6</accession>
<sequence>MRFTSVTQPIVLSATLLALLFMGLLGAGILTVVHQTQVDDLDRKARTMGTLTAEMLSSPMWNLNEDELQRLLGLLEEDPALHGAAIVEKGTVLHQVGTPLDEAGDTAGLVYREVPIEHADSEAPIGTLRIAFSTETLAAQYWRIARLGGLIMVGLAAVLALVVWLVMRHLVGPLRGLTRVMDALSRDNLEVEVGHDQRADEIGKVARVLIAFKENARARRALEAEQAAQQARNAQRVRGEMVALTHALDEQVRSVIAVVEDQATGMHDTAVQMRDAIQATEARASDAADASRQAAGSVDAVAAAAEEMAGSVREISQQMTKATAIAQDAVHQANDTNDRIGGLARAADQIGAVVNLISDIAKQTNLLALNATIEAARAGEAGKGFAVVANEVKTLATQTAKATEDIAEQIGTMQAATREAVDAIQGIVGVIGDINEITTTVSAAVEEQTAATREISESAQSASTSTQESAGNITEVSGSADRTSGYAHEVQSAAGAVLDKVRHMQDSLDKIMQADTDAERHANTLHPVTMTARLETGDGQTLTCTVRDLAPIGVGTLDQVPALERGQAFRITLTDIGTLDGTVVARTDTLTHVRLELEADQAERLAAHLAQPMARAA</sequence>
<dbReference type="InterPro" id="IPR004089">
    <property type="entry name" value="MCPsignal_dom"/>
</dbReference>
<dbReference type="PROSITE" id="PS50885">
    <property type="entry name" value="HAMP"/>
    <property type="match status" value="1"/>
</dbReference>
<dbReference type="EMBL" id="JACIGI010000047">
    <property type="protein sequence ID" value="MBB4287694.1"/>
    <property type="molecule type" value="Genomic_DNA"/>
</dbReference>
<evidence type="ECO:0000256" key="3">
    <source>
        <dbReference type="ARBA" id="ARBA00023224"/>
    </source>
</evidence>
<comment type="similarity">
    <text evidence="4">Belongs to the methyl-accepting chemotaxis (MCP) protein family.</text>
</comment>
<feature type="domain" description="T-SNARE coiled-coil homology" evidence="9">
    <location>
        <begin position="414"/>
        <end position="476"/>
    </location>
</feature>
<evidence type="ECO:0000313" key="12">
    <source>
        <dbReference type="Proteomes" id="UP000555728"/>
    </source>
</evidence>
<dbReference type="PROSITE" id="PS50111">
    <property type="entry name" value="CHEMOTAXIS_TRANSDUC_2"/>
    <property type="match status" value="1"/>
</dbReference>
<keyword evidence="7" id="KW-1133">Transmembrane helix</keyword>
<dbReference type="SUPFAM" id="SSF58104">
    <property type="entry name" value="Methyl-accepting chemotaxis protein (MCP) signaling domain"/>
    <property type="match status" value="1"/>
</dbReference>
<feature type="domain" description="HAMP" evidence="10">
    <location>
        <begin position="168"/>
        <end position="221"/>
    </location>
</feature>
<name>A0A7W6S3Y6_9PROT</name>
<feature type="transmembrane region" description="Helical" evidence="7">
    <location>
        <begin position="12"/>
        <end position="33"/>
    </location>
</feature>
<keyword evidence="2" id="KW-0997">Cell inner membrane</keyword>
<comment type="caution">
    <text evidence="11">The sequence shown here is derived from an EMBL/GenBank/DDBJ whole genome shotgun (WGS) entry which is preliminary data.</text>
</comment>
<proteinExistence type="inferred from homology"/>
<dbReference type="AlphaFoldDB" id="A0A7W6S3Y6"/>
<dbReference type="Proteomes" id="UP000555728">
    <property type="component" value="Unassembled WGS sequence"/>
</dbReference>
<dbReference type="GO" id="GO:0007165">
    <property type="term" value="P:signal transduction"/>
    <property type="evidence" value="ECO:0007669"/>
    <property type="project" value="UniProtKB-KW"/>
</dbReference>
<gene>
    <name evidence="11" type="ORF">GGD88_003451</name>
</gene>
<dbReference type="GO" id="GO:0005886">
    <property type="term" value="C:plasma membrane"/>
    <property type="evidence" value="ECO:0007669"/>
    <property type="project" value="UniProtKB-SubCell"/>
</dbReference>
<keyword evidence="7" id="KW-0812">Transmembrane</keyword>
<evidence type="ECO:0000256" key="6">
    <source>
        <dbReference type="SAM" id="MobiDB-lite"/>
    </source>
</evidence>
<dbReference type="SMART" id="SM00304">
    <property type="entry name" value="HAMP"/>
    <property type="match status" value="1"/>
</dbReference>
<evidence type="ECO:0000259" key="10">
    <source>
        <dbReference type="PROSITE" id="PS50885"/>
    </source>
</evidence>
<evidence type="ECO:0000256" key="5">
    <source>
        <dbReference type="PROSITE-ProRule" id="PRU00284"/>
    </source>
</evidence>
<feature type="compositionally biased region" description="Polar residues" evidence="6">
    <location>
        <begin position="470"/>
        <end position="482"/>
    </location>
</feature>
<dbReference type="PANTHER" id="PTHR32089">
    <property type="entry name" value="METHYL-ACCEPTING CHEMOTAXIS PROTEIN MCPB"/>
    <property type="match status" value="1"/>
</dbReference>
<dbReference type="Pfam" id="PF00015">
    <property type="entry name" value="MCPsignal"/>
    <property type="match status" value="1"/>
</dbReference>
<comment type="subcellular location">
    <subcellularLocation>
        <location evidence="1">Cell inner membrane</location>
        <topology evidence="1">Multi-pass membrane protein</topology>
    </subcellularLocation>
</comment>
<dbReference type="PANTHER" id="PTHR32089:SF112">
    <property type="entry name" value="LYSOZYME-LIKE PROTEIN-RELATED"/>
    <property type="match status" value="1"/>
</dbReference>